<evidence type="ECO:0000313" key="2">
    <source>
        <dbReference type="EMBL" id="CAH1778833.1"/>
    </source>
</evidence>
<proteinExistence type="predicted"/>
<dbReference type="AlphaFoldDB" id="A0A8S4NC71"/>
<feature type="signal peptide" evidence="1">
    <location>
        <begin position="1"/>
        <end position="16"/>
    </location>
</feature>
<name>A0A8S4NC71_OWEFU</name>
<keyword evidence="1" id="KW-0732">Signal</keyword>
<organism evidence="2 3">
    <name type="scientific">Owenia fusiformis</name>
    <name type="common">Polychaete worm</name>
    <dbReference type="NCBI Taxonomy" id="6347"/>
    <lineage>
        <taxon>Eukaryota</taxon>
        <taxon>Metazoa</taxon>
        <taxon>Spiralia</taxon>
        <taxon>Lophotrochozoa</taxon>
        <taxon>Annelida</taxon>
        <taxon>Polychaeta</taxon>
        <taxon>Sedentaria</taxon>
        <taxon>Canalipalpata</taxon>
        <taxon>Sabellida</taxon>
        <taxon>Oweniida</taxon>
        <taxon>Oweniidae</taxon>
        <taxon>Owenia</taxon>
    </lineage>
</organism>
<evidence type="ECO:0000313" key="3">
    <source>
        <dbReference type="Proteomes" id="UP000749559"/>
    </source>
</evidence>
<reference evidence="2" key="1">
    <citation type="submission" date="2022-03" db="EMBL/GenBank/DDBJ databases">
        <authorList>
            <person name="Martin C."/>
        </authorList>
    </citation>
    <scope>NUCLEOTIDE SEQUENCE</scope>
</reference>
<protein>
    <submittedName>
        <fullName evidence="2">Uncharacterized protein</fullName>
    </submittedName>
</protein>
<dbReference type="Proteomes" id="UP000749559">
    <property type="component" value="Unassembled WGS sequence"/>
</dbReference>
<comment type="caution">
    <text evidence="2">The sequence shown here is derived from an EMBL/GenBank/DDBJ whole genome shotgun (WGS) entry which is preliminary data.</text>
</comment>
<sequence length="416" mass="47301">MFKFVALFCLCSVAYCGDPYPMMMTHDVSDEEWCKTGFYQEPADPCCFYQQCEADKQKAYNRSCFCDDEELFWNTELCACATYWTPGSCNPDLNYLCDNEFDVPMVPCVANPDNNECCLTGIKYDDHTKGYGPLYVKDAYDMTNRKYYIPDWHEYGYCPEPGTFSLKYCACEHLKTECACAHWNFSAPDPLLDDGTYMSEGNCEAGGNGQLVCPQTLSPEPAEIPATQKIFFGKTGTIFGMVDVNFDGTVVTNESPEAKNPMNATIKIEIRDCVLYVWLEYRGVDVHYSLALSDDTRARIQNGEGYKKTFYVVVENGNIIMCFGATFDDGTYGEKRLERELPVGFKLAGNKCPFKLGYTRPALYFDFGYCVFGWTYTDWLEYLIDGVVPENPNPGDGSWKVFADWDEENHLYPDPN</sequence>
<evidence type="ECO:0000256" key="1">
    <source>
        <dbReference type="SAM" id="SignalP"/>
    </source>
</evidence>
<keyword evidence="3" id="KW-1185">Reference proteome</keyword>
<feature type="chain" id="PRO_5035767786" evidence="1">
    <location>
        <begin position="17"/>
        <end position="416"/>
    </location>
</feature>
<dbReference type="EMBL" id="CAIIXF020000003">
    <property type="protein sequence ID" value="CAH1778833.1"/>
    <property type="molecule type" value="Genomic_DNA"/>
</dbReference>
<gene>
    <name evidence="2" type="ORF">OFUS_LOCUS5695</name>
</gene>
<accession>A0A8S4NC71</accession>